<dbReference type="SMART" id="SM00028">
    <property type="entry name" value="TPR"/>
    <property type="match status" value="1"/>
</dbReference>
<keyword evidence="8" id="KW-0931">ER-Golgi transport</keyword>
<keyword evidence="6" id="KW-0813">Transport</keyword>
<dbReference type="GO" id="GO:0030126">
    <property type="term" value="C:COPI vesicle coat"/>
    <property type="evidence" value="ECO:0007669"/>
    <property type="project" value="TreeGrafter"/>
</dbReference>
<protein>
    <recommendedName>
        <fullName evidence="5">Coatomer subunit epsilon</fullName>
    </recommendedName>
    <alternativeName>
        <fullName evidence="13">Epsilon-coat protein</fullName>
    </alternativeName>
</protein>
<evidence type="ECO:0000256" key="3">
    <source>
        <dbReference type="ARBA" id="ARBA00008827"/>
    </source>
</evidence>
<dbReference type="Gene3D" id="1.25.40.10">
    <property type="entry name" value="Tetratricopeptide repeat domain"/>
    <property type="match status" value="1"/>
</dbReference>
<keyword evidence="11" id="KW-0472">Membrane</keyword>
<evidence type="ECO:0000256" key="1">
    <source>
        <dbReference type="ARBA" id="ARBA00004255"/>
    </source>
</evidence>
<dbReference type="Pfam" id="PF04733">
    <property type="entry name" value="Coatomer_E"/>
    <property type="match status" value="1"/>
</dbReference>
<dbReference type="GO" id="GO:0005198">
    <property type="term" value="F:structural molecule activity"/>
    <property type="evidence" value="ECO:0007669"/>
    <property type="project" value="InterPro"/>
</dbReference>
<dbReference type="EMBL" id="VIIS01001345">
    <property type="protein sequence ID" value="KAF0299639.1"/>
    <property type="molecule type" value="Genomic_DNA"/>
</dbReference>
<evidence type="ECO:0000256" key="6">
    <source>
        <dbReference type="ARBA" id="ARBA00022448"/>
    </source>
</evidence>
<keyword evidence="7" id="KW-0963">Cytoplasm</keyword>
<evidence type="ECO:0000256" key="2">
    <source>
        <dbReference type="ARBA" id="ARBA00004347"/>
    </source>
</evidence>
<evidence type="ECO:0000256" key="7">
    <source>
        <dbReference type="ARBA" id="ARBA00022490"/>
    </source>
</evidence>
<dbReference type="GO" id="GO:0006891">
    <property type="term" value="P:intra-Golgi vesicle-mediated transport"/>
    <property type="evidence" value="ECO:0007669"/>
    <property type="project" value="TreeGrafter"/>
</dbReference>
<gene>
    <name evidence="14" type="primary">COPE_1</name>
    <name evidence="14" type="ORF">FJT64_027686</name>
</gene>
<evidence type="ECO:0000256" key="5">
    <source>
        <dbReference type="ARBA" id="ARBA00015828"/>
    </source>
</evidence>
<comment type="similarity">
    <text evidence="3">Belongs to the COPE family.</text>
</comment>
<dbReference type="InterPro" id="IPR006822">
    <property type="entry name" value="Coatomer_esu"/>
</dbReference>
<evidence type="ECO:0000256" key="9">
    <source>
        <dbReference type="ARBA" id="ARBA00022927"/>
    </source>
</evidence>
<organism evidence="14 15">
    <name type="scientific">Amphibalanus amphitrite</name>
    <name type="common">Striped barnacle</name>
    <name type="synonym">Balanus amphitrite</name>
    <dbReference type="NCBI Taxonomy" id="1232801"/>
    <lineage>
        <taxon>Eukaryota</taxon>
        <taxon>Metazoa</taxon>
        <taxon>Ecdysozoa</taxon>
        <taxon>Arthropoda</taxon>
        <taxon>Crustacea</taxon>
        <taxon>Multicrustacea</taxon>
        <taxon>Cirripedia</taxon>
        <taxon>Thoracica</taxon>
        <taxon>Thoracicalcarea</taxon>
        <taxon>Balanomorpha</taxon>
        <taxon>Balanoidea</taxon>
        <taxon>Balanidae</taxon>
        <taxon>Amphibalaninae</taxon>
        <taxon>Amphibalanus</taxon>
    </lineage>
</organism>
<comment type="subunit">
    <text evidence="4">Oligomeric complex that consists of at least the alpha, beta, beta', gamma, delta, epsilon and zeta subunits.</text>
</comment>
<dbReference type="OrthoDB" id="310217at2759"/>
<dbReference type="InterPro" id="IPR011990">
    <property type="entry name" value="TPR-like_helical_dom_sf"/>
</dbReference>
<sequence length="156" mass="17688">MFLAMDRVDLAQKELKAMQEKDDDSTVTQLAHAWFNITVGGEKLQDAFYIFQELIDKSVPTALLLNGQAACFLGMGKYEEAESVLQNALDKDNDNPETLINLIVLSQHTGKPPEVAARYLSQLKDSHANHPFMKDYQAKENEFDRLTQQYSMMVKS</sequence>
<dbReference type="PANTHER" id="PTHR10805:SF0">
    <property type="entry name" value="COATOMER SUBUNIT EPSILON"/>
    <property type="match status" value="1"/>
</dbReference>
<evidence type="ECO:0000256" key="11">
    <source>
        <dbReference type="ARBA" id="ARBA00023136"/>
    </source>
</evidence>
<evidence type="ECO:0000313" key="14">
    <source>
        <dbReference type="EMBL" id="KAF0299639.1"/>
    </source>
</evidence>
<proteinExistence type="inferred from homology"/>
<evidence type="ECO:0000256" key="8">
    <source>
        <dbReference type="ARBA" id="ARBA00022892"/>
    </source>
</evidence>
<dbReference type="Proteomes" id="UP000440578">
    <property type="component" value="Unassembled WGS sequence"/>
</dbReference>
<dbReference type="GO" id="GO:0006890">
    <property type="term" value="P:retrograde vesicle-mediated transport, Golgi to endoplasmic reticulum"/>
    <property type="evidence" value="ECO:0007669"/>
    <property type="project" value="InterPro"/>
</dbReference>
<keyword evidence="12" id="KW-0968">Cytoplasmic vesicle</keyword>
<dbReference type="GO" id="GO:0000139">
    <property type="term" value="C:Golgi membrane"/>
    <property type="evidence" value="ECO:0007669"/>
    <property type="project" value="UniProtKB-SubCell"/>
</dbReference>
<dbReference type="SUPFAM" id="SSF48452">
    <property type="entry name" value="TPR-like"/>
    <property type="match status" value="1"/>
</dbReference>
<name>A0A6A4W2Z2_AMPAM</name>
<comment type="subcellular location">
    <subcellularLocation>
        <location evidence="2">Cytoplasmic vesicle</location>
        <location evidence="2">COPI-coated vesicle membrane</location>
        <topology evidence="2">Peripheral membrane protein</topology>
        <orientation evidence="2">Cytoplasmic side</orientation>
    </subcellularLocation>
    <subcellularLocation>
        <location evidence="1">Golgi apparatus membrane</location>
        <topology evidence="1">Peripheral membrane protein</topology>
        <orientation evidence="1">Cytoplasmic side</orientation>
    </subcellularLocation>
</comment>
<dbReference type="GO" id="GO:0015031">
    <property type="term" value="P:protein transport"/>
    <property type="evidence" value="ECO:0007669"/>
    <property type="project" value="UniProtKB-KW"/>
</dbReference>
<dbReference type="AlphaFoldDB" id="A0A6A4W2Z2"/>
<evidence type="ECO:0000313" key="15">
    <source>
        <dbReference type="Proteomes" id="UP000440578"/>
    </source>
</evidence>
<comment type="caution">
    <text evidence="14">The sequence shown here is derived from an EMBL/GenBank/DDBJ whole genome shotgun (WGS) entry which is preliminary data.</text>
</comment>
<reference evidence="14 15" key="1">
    <citation type="submission" date="2019-07" db="EMBL/GenBank/DDBJ databases">
        <title>Draft genome assembly of a fouling barnacle, Amphibalanus amphitrite (Darwin, 1854): The first reference genome for Thecostraca.</title>
        <authorList>
            <person name="Kim W."/>
        </authorList>
    </citation>
    <scope>NUCLEOTIDE SEQUENCE [LARGE SCALE GENOMIC DNA]</scope>
    <source>
        <strain evidence="14">SNU_AA5</strain>
        <tissue evidence="14">Soma without cirri and trophi</tissue>
    </source>
</reference>
<accession>A0A6A4W2Z2</accession>
<keyword evidence="10" id="KW-0333">Golgi apparatus</keyword>
<dbReference type="GO" id="GO:0006888">
    <property type="term" value="P:endoplasmic reticulum to Golgi vesicle-mediated transport"/>
    <property type="evidence" value="ECO:0007669"/>
    <property type="project" value="TreeGrafter"/>
</dbReference>
<evidence type="ECO:0000256" key="4">
    <source>
        <dbReference type="ARBA" id="ARBA00011775"/>
    </source>
</evidence>
<dbReference type="PANTHER" id="PTHR10805">
    <property type="entry name" value="COATOMER SUBUNIT EPSILON"/>
    <property type="match status" value="1"/>
</dbReference>
<keyword evidence="9" id="KW-0653">Protein transport</keyword>
<evidence type="ECO:0000256" key="12">
    <source>
        <dbReference type="ARBA" id="ARBA00023329"/>
    </source>
</evidence>
<keyword evidence="15" id="KW-1185">Reference proteome</keyword>
<evidence type="ECO:0000256" key="10">
    <source>
        <dbReference type="ARBA" id="ARBA00023034"/>
    </source>
</evidence>
<dbReference type="InterPro" id="IPR019734">
    <property type="entry name" value="TPR_rpt"/>
</dbReference>
<evidence type="ECO:0000256" key="13">
    <source>
        <dbReference type="ARBA" id="ARBA00031602"/>
    </source>
</evidence>